<gene>
    <name evidence="1" type="ORF">BC938DRAFT_478483</name>
</gene>
<accession>A0A433QMT0</accession>
<evidence type="ECO:0000313" key="2">
    <source>
        <dbReference type="Proteomes" id="UP000274822"/>
    </source>
</evidence>
<proteinExistence type="predicted"/>
<name>A0A433QMT0_9FUNG</name>
<dbReference type="EMBL" id="RBNJ01003302">
    <property type="protein sequence ID" value="RUS31092.1"/>
    <property type="molecule type" value="Genomic_DNA"/>
</dbReference>
<dbReference type="Proteomes" id="UP000274822">
    <property type="component" value="Unassembled WGS sequence"/>
</dbReference>
<keyword evidence="2" id="KW-1185">Reference proteome</keyword>
<dbReference type="AlphaFoldDB" id="A0A433QMT0"/>
<reference evidence="1 2" key="1">
    <citation type="journal article" date="2018" name="New Phytol.">
        <title>Phylogenomics of Endogonaceae and evolution of mycorrhizas within Mucoromycota.</title>
        <authorList>
            <person name="Chang Y."/>
            <person name="Desiro A."/>
            <person name="Na H."/>
            <person name="Sandor L."/>
            <person name="Lipzen A."/>
            <person name="Clum A."/>
            <person name="Barry K."/>
            <person name="Grigoriev I.V."/>
            <person name="Martin F.M."/>
            <person name="Stajich J.E."/>
            <person name="Smith M.E."/>
            <person name="Bonito G."/>
            <person name="Spatafora J.W."/>
        </authorList>
    </citation>
    <scope>NUCLEOTIDE SEQUENCE [LARGE SCALE GENOMIC DNA]</scope>
    <source>
        <strain evidence="1 2">AD002</strain>
    </source>
</reference>
<organism evidence="1 2">
    <name type="scientific">Jimgerdemannia flammicorona</name>
    <dbReference type="NCBI Taxonomy" id="994334"/>
    <lineage>
        <taxon>Eukaryota</taxon>
        <taxon>Fungi</taxon>
        <taxon>Fungi incertae sedis</taxon>
        <taxon>Mucoromycota</taxon>
        <taxon>Mucoromycotina</taxon>
        <taxon>Endogonomycetes</taxon>
        <taxon>Endogonales</taxon>
        <taxon>Endogonaceae</taxon>
        <taxon>Jimgerdemannia</taxon>
    </lineage>
</organism>
<protein>
    <submittedName>
        <fullName evidence="1">Uncharacterized protein</fullName>
    </submittedName>
</protein>
<comment type="caution">
    <text evidence="1">The sequence shown here is derived from an EMBL/GenBank/DDBJ whole genome shotgun (WGS) entry which is preliminary data.</text>
</comment>
<sequence>MISFRGLPSPIWTQSMFTTETWRKPVLSPRTVSTTGKMVSISTGSSNSCGGCRRPSTAGSRKIICTLLLRSPLASSNLEIFFKCHPAMGLLTSRYALLGRLDVLGVSDGGRCKSSAMRLTQSVTERTNAIGYGINQVRFTRPIVSSVTTGGLREQMSSAIGLTRYALLGRLSRYALEASQ</sequence>
<evidence type="ECO:0000313" key="1">
    <source>
        <dbReference type="EMBL" id="RUS31092.1"/>
    </source>
</evidence>